<accession>A0A947DFP7</accession>
<feature type="domain" description="ArsA HSP20-like" evidence="3">
    <location>
        <begin position="307"/>
        <end position="364"/>
    </location>
</feature>
<evidence type="ECO:0000259" key="3">
    <source>
        <dbReference type="Pfam" id="PF17886"/>
    </source>
</evidence>
<dbReference type="Proteomes" id="UP000717364">
    <property type="component" value="Unassembled WGS sequence"/>
</dbReference>
<dbReference type="PANTHER" id="PTHR43868:SF1">
    <property type="entry name" value="P-LOOP CONTAINING NUCLEOSIDE TRIPHOSPHATE HYDROLASES SUPERFAMILY PROTEIN"/>
    <property type="match status" value="1"/>
</dbReference>
<dbReference type="InterPro" id="IPR053262">
    <property type="entry name" value="ArsA_ATPase-like"/>
</dbReference>
<dbReference type="InterPro" id="IPR027417">
    <property type="entry name" value="P-loop_NTPase"/>
</dbReference>
<dbReference type="InterPro" id="IPR025723">
    <property type="entry name" value="ArsA/GET3_ATPase-like"/>
</dbReference>
<evidence type="ECO:0000256" key="1">
    <source>
        <dbReference type="ARBA" id="ARBA00011040"/>
    </source>
</evidence>
<feature type="domain" description="ArsA/GET3 Anion-transporting ATPase-like" evidence="2">
    <location>
        <begin position="4"/>
        <end position="262"/>
    </location>
</feature>
<evidence type="ECO:0000313" key="5">
    <source>
        <dbReference type="Proteomes" id="UP000717364"/>
    </source>
</evidence>
<comment type="caution">
    <text evidence="4">The sequence shown here is derived from an EMBL/GenBank/DDBJ whole genome shotgun (WGS) entry which is preliminary data.</text>
</comment>
<dbReference type="EMBL" id="JADOES010000015">
    <property type="protein sequence ID" value="MBT9315723.1"/>
    <property type="molecule type" value="Genomic_DNA"/>
</dbReference>
<reference evidence="4" key="2">
    <citation type="journal article" date="2021" name="Mar. Drugs">
        <title>Genome Reduction and Secondary Metabolism of the Marine Sponge-Associated Cyanobacterium Leptothoe.</title>
        <authorList>
            <person name="Konstantinou D."/>
            <person name="Popin R.V."/>
            <person name="Fewer D.P."/>
            <person name="Sivonen K."/>
            <person name="Gkelis S."/>
        </authorList>
    </citation>
    <scope>NUCLEOTIDE SEQUENCE</scope>
    <source>
        <strain evidence="4">TAU-MAC 1115</strain>
    </source>
</reference>
<dbReference type="Pfam" id="PF17886">
    <property type="entry name" value="ArsA_HSP20"/>
    <property type="match status" value="1"/>
</dbReference>
<reference evidence="4" key="1">
    <citation type="submission" date="2020-11" db="EMBL/GenBank/DDBJ databases">
        <authorList>
            <person name="Konstantinou D."/>
            <person name="Gkelis S."/>
            <person name="Popin R."/>
            <person name="Fewer D."/>
            <person name="Sivonen K."/>
        </authorList>
    </citation>
    <scope>NUCLEOTIDE SEQUENCE</scope>
    <source>
        <strain evidence="4">TAU-MAC 1115</strain>
    </source>
</reference>
<dbReference type="SUPFAM" id="SSF52540">
    <property type="entry name" value="P-loop containing nucleoside triphosphate hydrolases"/>
    <property type="match status" value="1"/>
</dbReference>
<dbReference type="AlphaFoldDB" id="A0A947DFP7"/>
<evidence type="ECO:0000313" key="4">
    <source>
        <dbReference type="EMBL" id="MBT9315723.1"/>
    </source>
</evidence>
<dbReference type="Gene3D" id="3.40.50.300">
    <property type="entry name" value="P-loop containing nucleotide triphosphate hydrolases"/>
    <property type="match status" value="1"/>
</dbReference>
<dbReference type="CDD" id="cd02035">
    <property type="entry name" value="ArsA"/>
    <property type="match status" value="1"/>
</dbReference>
<sequence>MALILTFLGKGGSGRSTCAIATAKKLSAQGQRVLLVTEDAGPGFSMVLGHEVLSAPTSISSNLWCCQLQFAQLLEQNWEQLKKLEAEYLRDPFFKAVYGQELSLLPGMDQALSLNALREYDISGDYDVIVHDGSGDQASLRMWGMPAGIDWYFRRFKQVFQASQFSKAVMPFVQPIAGAVLSGGRGFSGDLFDQPEVQESTSFVGQGVAAVKDPMRVRAYLVSSGDEVAIATARYLWGAAQQIEMTVAGVFLNRITDNTKQDFDPLPVYSLPSYTGDWQAQMKVLPDYLTIPAVPAPLDIDLTANTVRLFLPSFDKKQIQLTQYGPEVTIEAGDQRRNLILPKPLKGRSVTGAKFQAGYLILSFG</sequence>
<proteinExistence type="inferred from homology"/>
<protein>
    <submittedName>
        <fullName evidence="4">ArsA family ATPase</fullName>
    </submittedName>
</protein>
<dbReference type="PANTHER" id="PTHR43868">
    <property type="entry name" value="OS02G0711200 PROTEIN"/>
    <property type="match status" value="1"/>
</dbReference>
<organism evidence="4 5">
    <name type="scientific">Leptothoe spongobia TAU-MAC 1115</name>
    <dbReference type="NCBI Taxonomy" id="1967444"/>
    <lineage>
        <taxon>Bacteria</taxon>
        <taxon>Bacillati</taxon>
        <taxon>Cyanobacteriota</taxon>
        <taxon>Cyanophyceae</taxon>
        <taxon>Nodosilineales</taxon>
        <taxon>Cymatolegaceae</taxon>
        <taxon>Leptothoe</taxon>
        <taxon>Leptothoe spongobia</taxon>
    </lineage>
</organism>
<dbReference type="InterPro" id="IPR040612">
    <property type="entry name" value="ArsA_HSP20-like"/>
</dbReference>
<evidence type="ECO:0000259" key="2">
    <source>
        <dbReference type="Pfam" id="PF02374"/>
    </source>
</evidence>
<comment type="similarity">
    <text evidence="1">Belongs to the arsA ATPase family.</text>
</comment>
<gene>
    <name evidence="4" type="ORF">IXB50_09825</name>
</gene>
<dbReference type="Pfam" id="PF02374">
    <property type="entry name" value="ArsA_ATPase"/>
    <property type="match status" value="1"/>
</dbReference>
<name>A0A947DFP7_9CYAN</name>
<dbReference type="RefSeq" id="WP_215608787.1">
    <property type="nucleotide sequence ID" value="NZ_JADOES010000015.1"/>
</dbReference>
<dbReference type="Gene3D" id="2.60.40.790">
    <property type="match status" value="1"/>
</dbReference>
<dbReference type="InterPro" id="IPR008978">
    <property type="entry name" value="HSP20-like_chaperone"/>
</dbReference>
<keyword evidence="5" id="KW-1185">Reference proteome</keyword>